<evidence type="ECO:0000256" key="3">
    <source>
        <dbReference type="ARBA" id="ARBA00022448"/>
    </source>
</evidence>
<evidence type="ECO:0000259" key="8">
    <source>
        <dbReference type="PROSITE" id="PS50850"/>
    </source>
</evidence>
<dbReference type="OrthoDB" id="2250022at2759"/>
<keyword evidence="3" id="KW-0813">Transport</keyword>
<feature type="transmembrane region" description="Helical" evidence="7">
    <location>
        <begin position="280"/>
        <end position="302"/>
    </location>
</feature>
<protein>
    <recommendedName>
        <fullName evidence="8">Major facilitator superfamily (MFS) profile domain-containing protein</fullName>
    </recommendedName>
</protein>
<feature type="transmembrane region" description="Helical" evidence="7">
    <location>
        <begin position="372"/>
        <end position="393"/>
    </location>
</feature>
<dbReference type="GO" id="GO:0016020">
    <property type="term" value="C:membrane"/>
    <property type="evidence" value="ECO:0007669"/>
    <property type="project" value="UniProtKB-SubCell"/>
</dbReference>
<evidence type="ECO:0000256" key="7">
    <source>
        <dbReference type="SAM" id="Phobius"/>
    </source>
</evidence>
<keyword evidence="6 7" id="KW-0472">Membrane</keyword>
<feature type="transmembrane region" description="Helical" evidence="7">
    <location>
        <begin position="438"/>
        <end position="459"/>
    </location>
</feature>
<dbReference type="AlphaFoldDB" id="A0A9X0BAX4"/>
<dbReference type="InterPro" id="IPR020846">
    <property type="entry name" value="MFS_dom"/>
</dbReference>
<feature type="transmembrane region" description="Helical" evidence="7">
    <location>
        <begin position="181"/>
        <end position="205"/>
    </location>
</feature>
<dbReference type="SUPFAM" id="SSF103473">
    <property type="entry name" value="MFS general substrate transporter"/>
    <property type="match status" value="1"/>
</dbReference>
<evidence type="ECO:0000313" key="9">
    <source>
        <dbReference type="EMBL" id="KAJ5398235.1"/>
    </source>
</evidence>
<dbReference type="GeneID" id="81369965"/>
<dbReference type="FunFam" id="1.20.1250.20:FF:000057">
    <property type="entry name" value="MFS general substrate transporter"/>
    <property type="match status" value="1"/>
</dbReference>
<keyword evidence="10" id="KW-1185">Reference proteome</keyword>
<comment type="caution">
    <text evidence="9">The sequence shown here is derived from an EMBL/GenBank/DDBJ whole genome shotgun (WGS) entry which is preliminary data.</text>
</comment>
<dbReference type="EMBL" id="JAPZBU010000006">
    <property type="protein sequence ID" value="KAJ5398235.1"/>
    <property type="molecule type" value="Genomic_DNA"/>
</dbReference>
<feature type="transmembrane region" description="Helical" evidence="7">
    <location>
        <begin position="211"/>
        <end position="234"/>
    </location>
</feature>
<sequence>MQLTQQNKINPETVQRWKQLVESWSPEERVAKGEALPHHVYYELHSMIPHHLRILHTPVLTHLFLQDRNALPQARVQGLEDDIGLVGVEYNIVLSLTFIGYILMQVPSNMLLGILRPSWYLAGCMIIWGIVSAASGAVQEFGGIAACRFFLGISEAPFFAGVAFLFSGWYTRKELGMRLGIFFCGAMLSGAFGGLFSAGIAAAFAHNKIASWRWLFIIEGAATVFFALVTGLVIPDWPSTTKWLSDEERALGMVRLYEDSGDEEDEIKTMTAFKMTAKDYRVWLCILGQFCAQAVASLTNFLPTLVKSFGFNTIHTLLLTAPPYLFTAAFCLWNTWYSDKTSNRSNHIIFPTAVAIIGIILTMATLNIGARYFALFLMLGGTYGCFQISNAWMANIGARPRKKRAVALAMNNSFGNIALVWTPYLYPSSDGPRYLMAWSVNLALAVVLLLSTVVLSICLRRDNKRHPIIDNGPGITTTDDNKASSDYVEDAGVSRILARYDI</sequence>
<reference evidence="9" key="2">
    <citation type="journal article" date="2023" name="IMA Fungus">
        <title>Comparative genomic study of the Penicillium genus elucidates a diverse pangenome and 15 lateral gene transfer events.</title>
        <authorList>
            <person name="Petersen C."/>
            <person name="Sorensen T."/>
            <person name="Nielsen M.R."/>
            <person name="Sondergaard T.E."/>
            <person name="Sorensen J.L."/>
            <person name="Fitzpatrick D.A."/>
            <person name="Frisvad J.C."/>
            <person name="Nielsen K.L."/>
        </authorList>
    </citation>
    <scope>NUCLEOTIDE SEQUENCE</scope>
    <source>
        <strain evidence="9">IBT 29677</strain>
    </source>
</reference>
<dbReference type="InterPro" id="IPR036259">
    <property type="entry name" value="MFS_trans_sf"/>
</dbReference>
<keyword evidence="4 7" id="KW-0812">Transmembrane</keyword>
<evidence type="ECO:0000256" key="1">
    <source>
        <dbReference type="ARBA" id="ARBA00004141"/>
    </source>
</evidence>
<feature type="transmembrane region" description="Helical" evidence="7">
    <location>
        <begin position="149"/>
        <end position="169"/>
    </location>
</feature>
<evidence type="ECO:0000256" key="4">
    <source>
        <dbReference type="ARBA" id="ARBA00022692"/>
    </source>
</evidence>
<keyword evidence="5 7" id="KW-1133">Transmembrane helix</keyword>
<name>A0A9X0BAX4_9EURO</name>
<dbReference type="PROSITE" id="PS50850">
    <property type="entry name" value="MFS"/>
    <property type="match status" value="1"/>
</dbReference>
<dbReference type="Gene3D" id="1.20.1250.20">
    <property type="entry name" value="MFS general substrate transporter like domains"/>
    <property type="match status" value="2"/>
</dbReference>
<feature type="transmembrane region" description="Helical" evidence="7">
    <location>
        <begin position="348"/>
        <end position="366"/>
    </location>
</feature>
<dbReference type="RefSeq" id="XP_056490287.1">
    <property type="nucleotide sequence ID" value="XM_056630985.1"/>
</dbReference>
<dbReference type="PANTHER" id="PTHR43791:SF92">
    <property type="entry name" value="AGL026WP"/>
    <property type="match status" value="1"/>
</dbReference>
<dbReference type="Proteomes" id="UP001147747">
    <property type="component" value="Unassembled WGS sequence"/>
</dbReference>
<gene>
    <name evidence="9" type="ORF">N7509_006348</name>
</gene>
<dbReference type="GO" id="GO:0022857">
    <property type="term" value="F:transmembrane transporter activity"/>
    <property type="evidence" value="ECO:0007669"/>
    <property type="project" value="InterPro"/>
</dbReference>
<dbReference type="Pfam" id="PF07690">
    <property type="entry name" value="MFS_1"/>
    <property type="match status" value="1"/>
</dbReference>
<organism evidence="9 10">
    <name type="scientific">Penicillium cosmopolitanum</name>
    <dbReference type="NCBI Taxonomy" id="1131564"/>
    <lineage>
        <taxon>Eukaryota</taxon>
        <taxon>Fungi</taxon>
        <taxon>Dikarya</taxon>
        <taxon>Ascomycota</taxon>
        <taxon>Pezizomycotina</taxon>
        <taxon>Eurotiomycetes</taxon>
        <taxon>Eurotiomycetidae</taxon>
        <taxon>Eurotiales</taxon>
        <taxon>Aspergillaceae</taxon>
        <taxon>Penicillium</taxon>
    </lineage>
</organism>
<proteinExistence type="inferred from homology"/>
<evidence type="ECO:0000256" key="6">
    <source>
        <dbReference type="ARBA" id="ARBA00023136"/>
    </source>
</evidence>
<feature type="domain" description="Major facilitator superfamily (MFS) profile" evidence="8">
    <location>
        <begin position="53"/>
        <end position="463"/>
    </location>
</feature>
<comment type="similarity">
    <text evidence="2">Belongs to the major facilitator superfamily.</text>
</comment>
<reference evidence="9" key="1">
    <citation type="submission" date="2022-12" db="EMBL/GenBank/DDBJ databases">
        <authorList>
            <person name="Petersen C."/>
        </authorList>
    </citation>
    <scope>NUCLEOTIDE SEQUENCE</scope>
    <source>
        <strain evidence="9">IBT 29677</strain>
    </source>
</reference>
<evidence type="ECO:0000256" key="5">
    <source>
        <dbReference type="ARBA" id="ARBA00022989"/>
    </source>
</evidence>
<evidence type="ECO:0000256" key="2">
    <source>
        <dbReference type="ARBA" id="ARBA00008335"/>
    </source>
</evidence>
<feature type="transmembrane region" description="Helical" evidence="7">
    <location>
        <begin position="405"/>
        <end position="426"/>
    </location>
</feature>
<evidence type="ECO:0000313" key="10">
    <source>
        <dbReference type="Proteomes" id="UP001147747"/>
    </source>
</evidence>
<accession>A0A9X0BAX4</accession>
<comment type="subcellular location">
    <subcellularLocation>
        <location evidence="1">Membrane</location>
        <topology evidence="1">Multi-pass membrane protein</topology>
    </subcellularLocation>
</comment>
<feature type="transmembrane region" description="Helical" evidence="7">
    <location>
        <begin position="119"/>
        <end position="137"/>
    </location>
</feature>
<dbReference type="InterPro" id="IPR011701">
    <property type="entry name" value="MFS"/>
</dbReference>
<dbReference type="PANTHER" id="PTHR43791">
    <property type="entry name" value="PERMEASE-RELATED"/>
    <property type="match status" value="1"/>
</dbReference>
<feature type="transmembrane region" description="Helical" evidence="7">
    <location>
        <begin position="314"/>
        <end position="336"/>
    </location>
</feature>
<dbReference type="FunFam" id="1.20.1250.20:FF:000013">
    <property type="entry name" value="MFS general substrate transporter"/>
    <property type="match status" value="1"/>
</dbReference>